<sequence>ELNYELRKPSGKKTLVVHVSQMKKFVVESDEESDSDEEDKRLEHADTDLDVELADTNSGVARADTGSEEARAETEEGIACAETNMGETPEVDTGVSPDASTAATAVEPPARREKGRMRRRPLEPIAEMDEGLQDGI</sequence>
<feature type="compositionally biased region" description="Basic and acidic residues" evidence="1">
    <location>
        <begin position="38"/>
        <end position="47"/>
    </location>
</feature>
<feature type="compositionally biased region" description="Acidic residues" evidence="1">
    <location>
        <begin position="28"/>
        <end position="37"/>
    </location>
</feature>
<dbReference type="AlphaFoldDB" id="A0A164DLI2"/>
<comment type="caution">
    <text evidence="2">The sequence shown here is derived from an EMBL/GenBank/DDBJ whole genome shotgun (WGS) entry which is preliminary data.</text>
</comment>
<keyword evidence="3" id="KW-1185">Reference proteome</keyword>
<feature type="non-terminal residue" evidence="2">
    <location>
        <position position="1"/>
    </location>
</feature>
<feature type="compositionally biased region" description="Acidic residues" evidence="1">
    <location>
        <begin position="126"/>
        <end position="136"/>
    </location>
</feature>
<evidence type="ECO:0000313" key="2">
    <source>
        <dbReference type="EMBL" id="KZR95905.1"/>
    </source>
</evidence>
<accession>A0A164DLI2</accession>
<protein>
    <submittedName>
        <fullName evidence="2">Uncharacterized protein</fullName>
    </submittedName>
</protein>
<organism evidence="2 3">
    <name type="scientific">Daphnia magna</name>
    <dbReference type="NCBI Taxonomy" id="35525"/>
    <lineage>
        <taxon>Eukaryota</taxon>
        <taxon>Metazoa</taxon>
        <taxon>Ecdysozoa</taxon>
        <taxon>Arthropoda</taxon>
        <taxon>Crustacea</taxon>
        <taxon>Branchiopoda</taxon>
        <taxon>Diplostraca</taxon>
        <taxon>Cladocera</taxon>
        <taxon>Anomopoda</taxon>
        <taxon>Daphniidae</taxon>
        <taxon>Daphnia</taxon>
    </lineage>
</organism>
<gene>
    <name evidence="2" type="ORF">APZ42_010046</name>
</gene>
<proteinExistence type="predicted"/>
<evidence type="ECO:0000256" key="1">
    <source>
        <dbReference type="SAM" id="MobiDB-lite"/>
    </source>
</evidence>
<evidence type="ECO:0000313" key="3">
    <source>
        <dbReference type="Proteomes" id="UP000076858"/>
    </source>
</evidence>
<feature type="non-terminal residue" evidence="2">
    <location>
        <position position="136"/>
    </location>
</feature>
<name>A0A164DLI2_9CRUS</name>
<dbReference type="Proteomes" id="UP000076858">
    <property type="component" value="Unassembled WGS sequence"/>
</dbReference>
<dbReference type="EMBL" id="LRGB01026782">
    <property type="protein sequence ID" value="KZR95905.1"/>
    <property type="molecule type" value="Genomic_DNA"/>
</dbReference>
<reference evidence="2 3" key="1">
    <citation type="submission" date="2016-03" db="EMBL/GenBank/DDBJ databases">
        <title>EvidentialGene: Evidence-directed Construction of Genes on Genomes.</title>
        <authorList>
            <person name="Gilbert D.G."/>
            <person name="Choi J.-H."/>
            <person name="Mockaitis K."/>
            <person name="Colbourne J."/>
            <person name="Pfrender M."/>
        </authorList>
    </citation>
    <scope>NUCLEOTIDE SEQUENCE [LARGE SCALE GENOMIC DNA]</scope>
    <source>
        <strain evidence="2 3">Xinb3</strain>
        <tissue evidence="2">Complete organism</tissue>
    </source>
</reference>
<feature type="region of interest" description="Disordered" evidence="1">
    <location>
        <begin position="26"/>
        <end position="136"/>
    </location>
</feature>